<feature type="transmembrane region" description="Helical" evidence="1">
    <location>
        <begin position="6"/>
        <end position="25"/>
    </location>
</feature>
<reference evidence="2 3" key="1">
    <citation type="submission" date="2020-02" db="EMBL/GenBank/DDBJ databases">
        <title>Balneolaceae bacterium YR4-1, complete genome.</title>
        <authorList>
            <person name="Li Y."/>
            <person name="Wu S."/>
        </authorList>
    </citation>
    <scope>NUCLEOTIDE SEQUENCE [LARGE SCALE GENOMIC DNA]</scope>
    <source>
        <strain evidence="2 3">YR4-1</strain>
    </source>
</reference>
<evidence type="ECO:0000313" key="2">
    <source>
        <dbReference type="EMBL" id="NGP76860.1"/>
    </source>
</evidence>
<gene>
    <name evidence="2" type="ORF">G3570_09465</name>
</gene>
<keyword evidence="1" id="KW-0472">Membrane</keyword>
<keyword evidence="3" id="KW-1185">Reference proteome</keyword>
<dbReference type="RefSeq" id="WP_165141671.1">
    <property type="nucleotide sequence ID" value="NZ_JAALLT010000003.1"/>
</dbReference>
<organism evidence="2 3">
    <name type="scientific">Halalkalibaculum roseum</name>
    <dbReference type="NCBI Taxonomy" id="2709311"/>
    <lineage>
        <taxon>Bacteria</taxon>
        <taxon>Pseudomonadati</taxon>
        <taxon>Balneolota</taxon>
        <taxon>Balneolia</taxon>
        <taxon>Balneolales</taxon>
        <taxon>Balneolaceae</taxon>
        <taxon>Halalkalibaculum</taxon>
    </lineage>
</organism>
<sequence>MKKVIVKITLSIMLIVTVTVAGFYWNEARKEIVFLCANFKKGVTEESVREQLDTGNFLKYLTEDIPGGKRIIAESPYNLYMNRCVIEFDSSGLVQSSTVN</sequence>
<dbReference type="AlphaFoldDB" id="A0A6M1SV65"/>
<proteinExistence type="predicted"/>
<evidence type="ECO:0000313" key="3">
    <source>
        <dbReference type="Proteomes" id="UP000473278"/>
    </source>
</evidence>
<accession>A0A6M1SV65</accession>
<dbReference type="EMBL" id="JAALLT010000003">
    <property type="protein sequence ID" value="NGP76860.1"/>
    <property type="molecule type" value="Genomic_DNA"/>
</dbReference>
<comment type="caution">
    <text evidence="2">The sequence shown here is derived from an EMBL/GenBank/DDBJ whole genome shotgun (WGS) entry which is preliminary data.</text>
</comment>
<name>A0A6M1SV65_9BACT</name>
<dbReference type="Proteomes" id="UP000473278">
    <property type="component" value="Unassembled WGS sequence"/>
</dbReference>
<keyword evidence="1" id="KW-1133">Transmembrane helix</keyword>
<evidence type="ECO:0008006" key="4">
    <source>
        <dbReference type="Google" id="ProtNLM"/>
    </source>
</evidence>
<protein>
    <recommendedName>
        <fullName evidence="4">Peptidase inhibitor I78 family protein</fullName>
    </recommendedName>
</protein>
<keyword evidence="1" id="KW-0812">Transmembrane</keyword>
<evidence type="ECO:0000256" key="1">
    <source>
        <dbReference type="SAM" id="Phobius"/>
    </source>
</evidence>